<dbReference type="Pfam" id="PF13432">
    <property type="entry name" value="TPR_16"/>
    <property type="match status" value="3"/>
</dbReference>
<dbReference type="GO" id="GO:0035269">
    <property type="term" value="P:protein O-linked glycosylation via mannose"/>
    <property type="evidence" value="ECO:0007669"/>
    <property type="project" value="TreeGrafter"/>
</dbReference>
<evidence type="ECO:0000256" key="2">
    <source>
        <dbReference type="ARBA" id="ARBA00022803"/>
    </source>
</evidence>
<dbReference type="AlphaFoldDB" id="A0A8B6X5B5"/>
<reference evidence="5" key="1">
    <citation type="submission" date="2025-08" db="UniProtKB">
        <authorList>
            <consortium name="RefSeq"/>
        </authorList>
    </citation>
    <scope>IDENTIFICATION</scope>
</reference>
<dbReference type="OrthoDB" id="9766710at2"/>
<keyword evidence="1" id="KW-0677">Repeat</keyword>
<dbReference type="GO" id="GO:0000030">
    <property type="term" value="F:mannosyltransferase activity"/>
    <property type="evidence" value="ECO:0007669"/>
    <property type="project" value="TreeGrafter"/>
</dbReference>
<feature type="chain" id="PRO_5034683107" evidence="3">
    <location>
        <begin position="31"/>
        <end position="593"/>
    </location>
</feature>
<accession>A0A8B6X5B5</accession>
<evidence type="ECO:0000256" key="1">
    <source>
        <dbReference type="ARBA" id="ARBA00022737"/>
    </source>
</evidence>
<feature type="signal peptide" evidence="3">
    <location>
        <begin position="1"/>
        <end position="30"/>
    </location>
</feature>
<keyword evidence="3" id="KW-0732">Signal</keyword>
<dbReference type="InterPro" id="IPR011990">
    <property type="entry name" value="TPR-like_helical_dom_sf"/>
</dbReference>
<dbReference type="SUPFAM" id="SSF48452">
    <property type="entry name" value="TPR-like"/>
    <property type="match status" value="2"/>
</dbReference>
<evidence type="ECO:0000313" key="5">
    <source>
        <dbReference type="RefSeq" id="WP_028312212.1"/>
    </source>
</evidence>
<organism evidence="4 5">
    <name type="scientific">Derxia gummosa DSM 723</name>
    <dbReference type="NCBI Taxonomy" id="1121388"/>
    <lineage>
        <taxon>Bacteria</taxon>
        <taxon>Pseudomonadati</taxon>
        <taxon>Pseudomonadota</taxon>
        <taxon>Betaproteobacteria</taxon>
        <taxon>Burkholderiales</taxon>
        <taxon>Alcaligenaceae</taxon>
        <taxon>Derxia</taxon>
    </lineage>
</organism>
<protein>
    <submittedName>
        <fullName evidence="5">Tetratricopeptide repeat protein</fullName>
    </submittedName>
</protein>
<dbReference type="InterPro" id="IPR019734">
    <property type="entry name" value="TPR_rpt"/>
</dbReference>
<dbReference type="PANTHER" id="PTHR44227:SF3">
    <property type="entry name" value="PROTEIN O-MANNOSYL-TRANSFERASE TMTC4"/>
    <property type="match status" value="1"/>
</dbReference>
<name>A0A8B6X5B5_9BURK</name>
<dbReference type="SMART" id="SM00028">
    <property type="entry name" value="TPR"/>
    <property type="match status" value="5"/>
</dbReference>
<dbReference type="InterPro" id="IPR052346">
    <property type="entry name" value="O-mannosyl-transferase_TMTC"/>
</dbReference>
<dbReference type="GO" id="GO:0030968">
    <property type="term" value="P:endoplasmic reticulum unfolded protein response"/>
    <property type="evidence" value="ECO:0007669"/>
    <property type="project" value="TreeGrafter"/>
</dbReference>
<evidence type="ECO:0000313" key="4">
    <source>
        <dbReference type="Proteomes" id="UP000675920"/>
    </source>
</evidence>
<sequence length="593" mass="63993">MDIGRLKHSSRAICLAFGLAGLLPALPACAMPGRVALAQADGAAAPPPVAPAAERKLPAERFDAPSMYQILMAEIALQRGEIAAGFTTYLSVARTTGDARLARRAVEIALARRDIEAMLEATRLWARLAPDDRDAQTALRGLLVESGRIAEAEPLLRDWLAGLAHPELAFGELQQQASLGSDKSATFQVLDRLAEPYKDQPQVRLALARAAFGASQRERALDEARAALKLDPSSEMAVLMTAELLGQTDAPGALALLRDHVKAHPDSYEVKLAYARGLAQSGDAAGARGVIAPLMERSAPPRLIAAAAAIAYQIKEPELARTGFERAIDAARRQPNNGGLDVDAVRFGLAQLLEDRCDYRGAADTLRGVQGARAFTAQLRAATLTARAGKVDDARAILRGMTARDPSEAMQITLTEAQILRDGKDAAGSFKVLSDALQKAPDAPELLYDYALSADKVGQPAEMERALRRVIELRPDEAQGYNALGYSLADRGERLDEAAKLIDRALEISPDDPFIIDSKGWVLFRQGRFDESIATLQRAYKLRSDPEIAAHLGEVLWTAGQRDAAQQTWKAARAQDPANETLVETLARLNVRF</sequence>
<keyword evidence="2" id="KW-0802">TPR repeat</keyword>
<dbReference type="Gene3D" id="1.25.40.10">
    <property type="entry name" value="Tetratricopeptide repeat domain"/>
    <property type="match status" value="2"/>
</dbReference>
<proteinExistence type="predicted"/>
<dbReference type="PANTHER" id="PTHR44227">
    <property type="match status" value="1"/>
</dbReference>
<dbReference type="RefSeq" id="WP_028312212.1">
    <property type="nucleotide sequence ID" value="NZ_AXWS01000015.1"/>
</dbReference>
<dbReference type="Proteomes" id="UP000675920">
    <property type="component" value="Unplaced"/>
</dbReference>
<keyword evidence="4" id="KW-1185">Reference proteome</keyword>
<evidence type="ECO:0000256" key="3">
    <source>
        <dbReference type="SAM" id="SignalP"/>
    </source>
</evidence>